<feature type="domain" description="L,D-TPase catalytic" evidence="9">
    <location>
        <begin position="175"/>
        <end position="286"/>
    </location>
</feature>
<evidence type="ECO:0000256" key="8">
    <source>
        <dbReference type="SAM" id="SignalP"/>
    </source>
</evidence>
<evidence type="ECO:0000256" key="4">
    <source>
        <dbReference type="ARBA" id="ARBA00022984"/>
    </source>
</evidence>
<dbReference type="InterPro" id="IPR038063">
    <property type="entry name" value="Transpep_catalytic_dom"/>
</dbReference>
<proteinExistence type="predicted"/>
<keyword evidence="8" id="KW-0732">Signal</keyword>
<feature type="active site" description="Proton donor/acceptor" evidence="6">
    <location>
        <position position="246"/>
    </location>
</feature>
<evidence type="ECO:0000256" key="7">
    <source>
        <dbReference type="SAM" id="MobiDB-lite"/>
    </source>
</evidence>
<evidence type="ECO:0000256" key="6">
    <source>
        <dbReference type="PROSITE-ProRule" id="PRU01373"/>
    </source>
</evidence>
<keyword evidence="5 6" id="KW-0961">Cell wall biogenesis/degradation</keyword>
<gene>
    <name evidence="10" type="ORF">J5X75_09200</name>
</gene>
<dbReference type="EMBL" id="JAGFNS010000005">
    <property type="protein sequence ID" value="MBO3737694.1"/>
    <property type="molecule type" value="Genomic_DNA"/>
</dbReference>
<evidence type="ECO:0000256" key="3">
    <source>
        <dbReference type="ARBA" id="ARBA00022960"/>
    </source>
</evidence>
<keyword evidence="2" id="KW-0808">Transferase</keyword>
<reference evidence="10 11" key="1">
    <citation type="submission" date="2021-03" db="EMBL/GenBank/DDBJ databases">
        <title>Actinoplanes flavus sp. nov., a novel actinomycete isolated from Coconut Palm rhizosphere soil.</title>
        <authorList>
            <person name="Luo X."/>
        </authorList>
    </citation>
    <scope>NUCLEOTIDE SEQUENCE [LARGE SCALE GENOMIC DNA]</scope>
    <source>
        <strain evidence="10 11">NEAU-H7</strain>
    </source>
</reference>
<dbReference type="PANTHER" id="PTHR30582:SF33">
    <property type="entry name" value="EXPORTED PROTEIN"/>
    <property type="match status" value="1"/>
</dbReference>
<keyword evidence="4 6" id="KW-0573">Peptidoglycan synthesis</keyword>
<feature type="active site" description="Nucleophile" evidence="6">
    <location>
        <position position="262"/>
    </location>
</feature>
<evidence type="ECO:0000256" key="5">
    <source>
        <dbReference type="ARBA" id="ARBA00023316"/>
    </source>
</evidence>
<protein>
    <submittedName>
        <fullName evidence="10">L,D-transpeptidase family protein</fullName>
    </submittedName>
</protein>
<evidence type="ECO:0000259" key="9">
    <source>
        <dbReference type="PROSITE" id="PS52029"/>
    </source>
</evidence>
<accession>A0ABS3UFZ0</accession>
<dbReference type="InterPro" id="IPR005490">
    <property type="entry name" value="LD_TPept_cat_dom"/>
</dbReference>
<comment type="pathway">
    <text evidence="1 6">Cell wall biogenesis; peptidoglycan biosynthesis.</text>
</comment>
<dbReference type="Gene3D" id="2.40.440.10">
    <property type="entry name" value="L,D-transpeptidase catalytic domain-like"/>
    <property type="match status" value="1"/>
</dbReference>
<feature type="signal peptide" evidence="8">
    <location>
        <begin position="1"/>
        <end position="29"/>
    </location>
</feature>
<comment type="caution">
    <text evidence="10">The sequence shown here is derived from an EMBL/GenBank/DDBJ whole genome shotgun (WGS) entry which is preliminary data.</text>
</comment>
<dbReference type="PANTHER" id="PTHR30582">
    <property type="entry name" value="L,D-TRANSPEPTIDASE"/>
    <property type="match status" value="1"/>
</dbReference>
<evidence type="ECO:0000313" key="11">
    <source>
        <dbReference type="Proteomes" id="UP000679690"/>
    </source>
</evidence>
<organism evidence="10 11">
    <name type="scientific">Actinoplanes flavus</name>
    <dbReference type="NCBI Taxonomy" id="2820290"/>
    <lineage>
        <taxon>Bacteria</taxon>
        <taxon>Bacillati</taxon>
        <taxon>Actinomycetota</taxon>
        <taxon>Actinomycetes</taxon>
        <taxon>Micromonosporales</taxon>
        <taxon>Micromonosporaceae</taxon>
        <taxon>Actinoplanes</taxon>
    </lineage>
</organism>
<keyword evidence="3 6" id="KW-0133">Cell shape</keyword>
<feature type="chain" id="PRO_5047172324" evidence="8">
    <location>
        <begin position="30"/>
        <end position="292"/>
    </location>
</feature>
<evidence type="ECO:0000313" key="10">
    <source>
        <dbReference type="EMBL" id="MBO3737694.1"/>
    </source>
</evidence>
<name>A0ABS3UFZ0_9ACTN</name>
<dbReference type="CDD" id="cd16913">
    <property type="entry name" value="YkuD_like"/>
    <property type="match status" value="1"/>
</dbReference>
<dbReference type="Proteomes" id="UP000679690">
    <property type="component" value="Unassembled WGS sequence"/>
</dbReference>
<feature type="region of interest" description="Disordered" evidence="7">
    <location>
        <begin position="64"/>
        <end position="90"/>
    </location>
</feature>
<dbReference type="PROSITE" id="PS52029">
    <property type="entry name" value="LD_TPASE"/>
    <property type="match status" value="1"/>
</dbReference>
<evidence type="ECO:0000256" key="2">
    <source>
        <dbReference type="ARBA" id="ARBA00022679"/>
    </source>
</evidence>
<dbReference type="SUPFAM" id="SSF141523">
    <property type="entry name" value="L,D-transpeptidase catalytic domain-like"/>
    <property type="match status" value="1"/>
</dbReference>
<dbReference type="Pfam" id="PF03734">
    <property type="entry name" value="YkuD"/>
    <property type="match status" value="1"/>
</dbReference>
<sequence>MVVRVSGSSAAGYLLSAAAVLGLAGAGAAADIAGVIGSPPPAATATARDAAPAGTSFVTVIRHESTPSPDAGHENAGPADPGPAASRRAVAAPCAGGRWQRAIEENLAQLGSIGAVSVDGLQSPADCAAIRGFQQRFGIEPAAGQADATTADVARRIATSSQPANLARCATGQGVTACVDLTLQTAWVMRDGAVVAGPTVARTGFAGHATPAGTYRINKRAEKEWSDPYEVWLPYWQRFIGGIGFHETTTYLHDTARGSHGCVNLLHRDAVAMWDHLETGARVHTFGRRPGT</sequence>
<evidence type="ECO:0000256" key="1">
    <source>
        <dbReference type="ARBA" id="ARBA00004752"/>
    </source>
</evidence>
<dbReference type="InterPro" id="IPR050979">
    <property type="entry name" value="LD-transpeptidase"/>
</dbReference>
<keyword evidence="11" id="KW-1185">Reference proteome</keyword>